<feature type="region of interest" description="Disordered" evidence="2">
    <location>
        <begin position="125"/>
        <end position="144"/>
    </location>
</feature>
<evidence type="ECO:0000313" key="4">
    <source>
        <dbReference type="EMBL" id="RXK48522.1"/>
    </source>
</evidence>
<keyword evidence="5" id="KW-1185">Reference proteome</keyword>
<dbReference type="GO" id="GO:0032259">
    <property type="term" value="P:methylation"/>
    <property type="evidence" value="ECO:0007669"/>
    <property type="project" value="UniProtKB-KW"/>
</dbReference>
<evidence type="ECO:0000313" key="5">
    <source>
        <dbReference type="Proteomes" id="UP000289691"/>
    </source>
</evidence>
<reference evidence="4 5" key="1">
    <citation type="submission" date="2019-01" db="EMBL/GenBank/DDBJ databases">
        <title>Halorientalis sp. F13-25 a new haloarchaeum isolated from hypersaline water.</title>
        <authorList>
            <person name="Ana D.-V."/>
            <person name="Cristina S.-P."/>
            <person name="Antonio V."/>
        </authorList>
    </citation>
    <scope>NUCLEOTIDE SEQUENCE [LARGE SCALE GENOMIC DNA]</scope>
    <source>
        <strain evidence="4 5">F13-25</strain>
    </source>
</reference>
<dbReference type="OrthoDB" id="372118at2157"/>
<sequence length="153" mass="16657">MSDVAGIYARESAYLGRYVQVGIAQGRVISVSFPESPDEGAEDDHDILDRIDAYLDGVEERFEDVQVALTVPTDQRQVLEAVREIPYGQDSSVAQLARIAPGLDDESDDDVRAVREALTENPAPLFVPDHRVRDGPGATPPAVVDKLRSVEGI</sequence>
<keyword evidence="4" id="KW-0489">Methyltransferase</keyword>
<comment type="caution">
    <text evidence="4">The sequence shown here is derived from an EMBL/GenBank/DDBJ whole genome shotgun (WGS) entry which is preliminary data.</text>
</comment>
<dbReference type="InterPro" id="IPR036388">
    <property type="entry name" value="WH-like_DNA-bd_sf"/>
</dbReference>
<gene>
    <name evidence="4" type="ORF">EAF64_12640</name>
</gene>
<proteinExistence type="predicted"/>
<dbReference type="Proteomes" id="UP000289691">
    <property type="component" value="Unassembled WGS sequence"/>
</dbReference>
<dbReference type="InterPro" id="IPR036217">
    <property type="entry name" value="MethylDNA_cys_MeTrfase_DNAb"/>
</dbReference>
<dbReference type="InterPro" id="IPR014048">
    <property type="entry name" value="MethylDNA_cys_MeTrfase_DNA-bd"/>
</dbReference>
<dbReference type="EMBL" id="RDFA01000004">
    <property type="protein sequence ID" value="RXK48522.1"/>
    <property type="molecule type" value="Genomic_DNA"/>
</dbReference>
<evidence type="ECO:0000256" key="2">
    <source>
        <dbReference type="SAM" id="MobiDB-lite"/>
    </source>
</evidence>
<feature type="domain" description="Methylated-DNA-[protein]-cysteine S-methyltransferase DNA binding" evidence="3">
    <location>
        <begin position="75"/>
        <end position="134"/>
    </location>
</feature>
<dbReference type="Gene3D" id="1.10.10.10">
    <property type="entry name" value="Winged helix-like DNA-binding domain superfamily/Winged helix DNA-binding domain"/>
    <property type="match status" value="1"/>
</dbReference>
<dbReference type="AlphaFoldDB" id="A0A498KU75"/>
<keyword evidence="4" id="KW-0808">Transferase</keyword>
<evidence type="ECO:0000259" key="3">
    <source>
        <dbReference type="Pfam" id="PF01035"/>
    </source>
</evidence>
<dbReference type="SUPFAM" id="SSF46767">
    <property type="entry name" value="Methylated DNA-protein cysteine methyltransferase, C-terminal domain"/>
    <property type="match status" value="1"/>
</dbReference>
<keyword evidence="1" id="KW-0227">DNA damage</keyword>
<protein>
    <submittedName>
        <fullName evidence="4">Methylated-DNA--[protein]-cysteine S-methyltransferase</fullName>
    </submittedName>
</protein>
<dbReference type="Pfam" id="PF01035">
    <property type="entry name" value="DNA_binding_1"/>
    <property type="match status" value="1"/>
</dbReference>
<dbReference type="GO" id="GO:0008168">
    <property type="term" value="F:methyltransferase activity"/>
    <property type="evidence" value="ECO:0007669"/>
    <property type="project" value="UniProtKB-KW"/>
</dbReference>
<evidence type="ECO:0000256" key="1">
    <source>
        <dbReference type="ARBA" id="ARBA00022763"/>
    </source>
</evidence>
<dbReference type="CDD" id="cd06445">
    <property type="entry name" value="ATase"/>
    <property type="match status" value="1"/>
</dbReference>
<dbReference type="GO" id="GO:0006281">
    <property type="term" value="P:DNA repair"/>
    <property type="evidence" value="ECO:0007669"/>
    <property type="project" value="InterPro"/>
</dbReference>
<organism evidence="4 5">
    <name type="scientific">Halorientalis pallida</name>
    <dbReference type="NCBI Taxonomy" id="2479928"/>
    <lineage>
        <taxon>Archaea</taxon>
        <taxon>Methanobacteriati</taxon>
        <taxon>Methanobacteriota</taxon>
        <taxon>Stenosarchaea group</taxon>
        <taxon>Halobacteria</taxon>
        <taxon>Halobacteriales</taxon>
        <taxon>Haloarculaceae</taxon>
        <taxon>Halorientalis</taxon>
    </lineage>
</organism>
<accession>A0A498KU75</accession>
<name>A0A498KU75_9EURY</name>
<dbReference type="RefSeq" id="WP_129069360.1">
    <property type="nucleotide sequence ID" value="NZ_RDFA01000004.1"/>
</dbReference>